<dbReference type="EMBL" id="JBHSJG010000012">
    <property type="protein sequence ID" value="MFC4986893.1"/>
    <property type="molecule type" value="Genomic_DNA"/>
</dbReference>
<keyword evidence="2" id="KW-1185">Reference proteome</keyword>
<sequence>MYVQEGINIALAQLREEWSDDRLRTLTPLKPYLEEKLASTRHEALRQGYAGSNAPR</sequence>
<dbReference type="Proteomes" id="UP001595925">
    <property type="component" value="Unassembled WGS sequence"/>
</dbReference>
<protein>
    <submittedName>
        <fullName evidence="1">Uncharacterized protein</fullName>
    </submittedName>
</protein>
<accession>A0ABD5QB11</accession>
<gene>
    <name evidence="1" type="ORF">ACFPFO_03730</name>
</gene>
<reference evidence="1 2" key="1">
    <citation type="journal article" date="2019" name="Int. J. Syst. Evol. Microbiol.">
        <title>The Global Catalogue of Microorganisms (GCM) 10K type strain sequencing project: providing services to taxonomists for standard genome sequencing and annotation.</title>
        <authorList>
            <consortium name="The Broad Institute Genomics Platform"/>
            <consortium name="The Broad Institute Genome Sequencing Center for Infectious Disease"/>
            <person name="Wu L."/>
            <person name="Ma J."/>
        </authorList>
    </citation>
    <scope>NUCLEOTIDE SEQUENCE [LARGE SCALE GENOMIC DNA]</scope>
    <source>
        <strain evidence="1 2">CGMCC 1.15824</strain>
    </source>
</reference>
<comment type="caution">
    <text evidence="1">The sequence shown here is derived from an EMBL/GenBank/DDBJ whole genome shotgun (WGS) entry which is preliminary data.</text>
</comment>
<evidence type="ECO:0000313" key="1">
    <source>
        <dbReference type="EMBL" id="MFC4986893.1"/>
    </source>
</evidence>
<dbReference type="AlphaFoldDB" id="A0ABD5QB11"/>
<evidence type="ECO:0000313" key="2">
    <source>
        <dbReference type="Proteomes" id="UP001595925"/>
    </source>
</evidence>
<dbReference type="RefSeq" id="WP_224829131.1">
    <property type="nucleotide sequence ID" value="NZ_JAIVEF010000015.1"/>
</dbReference>
<proteinExistence type="predicted"/>
<organism evidence="1 2">
    <name type="scientific">Saliphagus infecundisoli</name>
    <dbReference type="NCBI Taxonomy" id="1849069"/>
    <lineage>
        <taxon>Archaea</taxon>
        <taxon>Methanobacteriati</taxon>
        <taxon>Methanobacteriota</taxon>
        <taxon>Stenosarchaea group</taxon>
        <taxon>Halobacteria</taxon>
        <taxon>Halobacteriales</taxon>
        <taxon>Natrialbaceae</taxon>
        <taxon>Saliphagus</taxon>
    </lineage>
</organism>
<name>A0ABD5QB11_9EURY</name>